<organism evidence="2 3">
    <name type="scientific">Plasmodium vinckei brucechwatti</name>
    <dbReference type="NCBI Taxonomy" id="119398"/>
    <lineage>
        <taxon>Eukaryota</taxon>
        <taxon>Sar</taxon>
        <taxon>Alveolata</taxon>
        <taxon>Apicomplexa</taxon>
        <taxon>Aconoidasida</taxon>
        <taxon>Haemosporida</taxon>
        <taxon>Plasmodiidae</taxon>
        <taxon>Plasmodium</taxon>
        <taxon>Plasmodium (Vinckeia)</taxon>
    </lineage>
</organism>
<feature type="region of interest" description="Disordered" evidence="1">
    <location>
        <begin position="2757"/>
        <end position="2779"/>
    </location>
</feature>
<feature type="compositionally biased region" description="Basic and acidic residues" evidence="1">
    <location>
        <begin position="1184"/>
        <end position="1196"/>
    </location>
</feature>
<feature type="compositionally biased region" description="Basic residues" evidence="1">
    <location>
        <begin position="2766"/>
        <end position="2779"/>
    </location>
</feature>
<feature type="compositionally biased region" description="Polar residues" evidence="1">
    <location>
        <begin position="158"/>
        <end position="175"/>
    </location>
</feature>
<name>A0A6V7SBK9_PLAVN</name>
<feature type="compositionally biased region" description="Low complexity" evidence="1">
    <location>
        <begin position="2370"/>
        <end position="2381"/>
    </location>
</feature>
<feature type="region of interest" description="Disordered" evidence="1">
    <location>
        <begin position="2555"/>
        <end position="2618"/>
    </location>
</feature>
<evidence type="ECO:0000256" key="1">
    <source>
        <dbReference type="SAM" id="MobiDB-lite"/>
    </source>
</evidence>
<feature type="compositionally biased region" description="Basic and acidic residues" evidence="1">
    <location>
        <begin position="1235"/>
        <end position="1258"/>
    </location>
</feature>
<feature type="region of interest" description="Disordered" evidence="1">
    <location>
        <begin position="893"/>
        <end position="916"/>
    </location>
</feature>
<protein>
    <submittedName>
        <fullName evidence="2">Uncharacterized protein</fullName>
    </submittedName>
</protein>
<feature type="region of interest" description="Disordered" evidence="1">
    <location>
        <begin position="1658"/>
        <end position="1706"/>
    </location>
</feature>
<evidence type="ECO:0000313" key="3">
    <source>
        <dbReference type="Proteomes" id="UP000515550"/>
    </source>
</evidence>
<feature type="region of interest" description="Disordered" evidence="1">
    <location>
        <begin position="158"/>
        <end position="187"/>
    </location>
</feature>
<dbReference type="VEuPathDB" id="PlasmoDB:PVBDA_1100620"/>
<evidence type="ECO:0000313" key="2">
    <source>
        <dbReference type="EMBL" id="CAD2094755.1"/>
    </source>
</evidence>
<feature type="compositionally biased region" description="Polar residues" evidence="1">
    <location>
        <begin position="1658"/>
        <end position="1667"/>
    </location>
</feature>
<feature type="compositionally biased region" description="Basic and acidic residues" evidence="1">
    <location>
        <begin position="896"/>
        <end position="906"/>
    </location>
</feature>
<dbReference type="EMBL" id="LR865389">
    <property type="protein sequence ID" value="CAD2094755.1"/>
    <property type="molecule type" value="Genomic_DNA"/>
</dbReference>
<reference evidence="2 3" key="1">
    <citation type="submission" date="2020-08" db="EMBL/GenBank/DDBJ databases">
        <authorList>
            <person name="Ramaprasad A."/>
        </authorList>
    </citation>
    <scope>NUCLEOTIDE SEQUENCE [LARGE SCALE GENOMIC DNA]</scope>
</reference>
<feature type="compositionally biased region" description="Polar residues" evidence="1">
    <location>
        <begin position="1734"/>
        <end position="1744"/>
    </location>
</feature>
<accession>A0A6V7SBK9</accession>
<sequence length="2779" mass="320451">MNRRNNKTIEQKKGAHIFKNFNIKEKTDISKRSNKNASSIVHKLEKNKNHLSNPINENDKISTFSNNIYTCNAYGKDKGIRPPNKDTISNDTWKNKTKPNDKLTTVYNKYTLKEKNVLNEKVTINEDSYISSVNMKNKYNQTEKNQLKNKSPSIINIKGTSQNSDNVNKNDSNPLRQRKNDEECSTHSAVNYKTEKNLLKEKAAKIKASTISNPGYETDEIKTSINKKFVINNSILKKKFEKSSLITDKKSNDSQNNHNLNKFKRIISYNLPPTKKNKNENIQTSKNVTCPISSNNIYNNKDNVKKVNDTNSKIDSLSNPMNSRLIEDSSICNDPISTNVDSKPVLFNYNNLSYIQKKLMHPKASSTMNIKNGQEVLNKSNIRSVSINEKSQTKSTGYCPENKIKPFLFKNKNMKNESSKHADKTEKREEITSKIESYTNKSFKNNENDSLNKKFIRKITNTKSYISVKSVRTKDSSNATINNSTDQKNILKTDNSKLVNKKMSFFSSETIETLKDIHIRHTKNLNNSKDNKFFSLSYKNINIIEGTNEFDYLPNQGYYSKNTTKNENFNNIVSNNYNNGAIVEGNGTCQDGDKIHITVKPMDSTNSVITSNIESGLHGVNRQNYILRKSFDPNSKASNLFQTNKMNKTMLNTRRESVQIGLKFDEMKRKSLENFNYNTQVENGILKHNKDILSNIIVKEDNTKKQKSRNDTIESVQSDDKAGFLKKRKLGYTVDINKSDEQKISPLFKKSANPKPAASLNPSIRNIIEKVVGKHLILRNNILNDKNTDKKENTIKLDNQQLNNNNKTFNMKNVSNGLKQRDKFNPLNRASLSKSSLTQTQYDHISSKINTGSEVSQNVKSKGNTSANILLKKLPSQKTEASTNIRNILNIGNNNDKNDGDIKSETKNSGINNNTMSTGLKKTNNIIFNSQIKSYCKKDLSQINNISKNRHPQTAKYENGGNNLDNCVSTKEGAYQNKKEINDANSNTQNCLQLNYGNKKLEGDSSILLENHKDETKINSMGTTDKYNHIINRFINNSNSKYDNTLNNSFGNIDNILNFSKYSEINKKGFLLSDNKEDKSDQHTIACTKYSLLYHKNGKINYNKNCGENIEGKDFNLSGMLTEKEYKDKKFENTKIDNDNKIDEAMRLQNNPNFETSKKKKKILSHKKENVESEYEQMQNNENTTHDNKCHISDWETNRNDKHSKKYIKNKTDCADLSHNEDKIYKQKKEEIKINEKTESKNEKNADIQREDKQRKNLDPNSFQLVNNKIIKKNKMDCTNNNDEKIKIVKKNKNICTPLLSNKPDKNQNSNFKNFDNNINKWNTKTIVNPEHVLNTNSKQNLYIENDNNNNNDITNQNSLLHKNEEQKEVQHTIFSKHAHSNVQNFQNKNSFLLNNQMDTTQNDIHNLSNLDNLNLKKNVYNPNSNNNDNQKYVTTSVQSESQNKLFKDTYLENYDSKTKMAEHNKICIPNDSHPEPFSNETELNSIWATEEAYENKEDDKNGKFFSANDHTEVVPAQCEDEINYDTLKNRKKKWSKYIMSSNDNLDISLNNNDYDENEKSEHIEGEHAYNNNDNNDFIFKSFIYDEDANNEQFSSFSKCEENNKKICNNYNSQFQLNSENSLETTNKRLCLFAPTNEEKTYDEDILCDREKGLPQLFNSTIQPDSVQKQKETKDNMSQAHLSDTNKIDHNISQEQTEDPDSGSTNSIYMKLKNAFFSKINKYVKNDSSKNTSICTTFDNNGFEHTTEEGKRKKKNQDSTSNKKSKPPMARKKVRANCEDDPNVNIYEKHYITRRRKKNESENNVNESKETSNIYTNGIINIKNKKNVLENNEATKADTEIVSQLNYSDHISIISNSQDSNHFSLKTSKMISLYDQVDAHDVSENYATNSRRENTDERILKEKIENELIIEKKEVHTKYMGIEEYPNYTKNIFDPTSFTNIDAHFDKNSKYETRCSNNNICQENNINEKIVKPKMGIIEINNYKNASNIDEVVNISNNTSLESNNLNPNNNIIKTDSIDVVLKNNNINDESEKQIINKKNINGIDTKINLFLDKIEDNKLTDSLIKNRIEAEKLNNEIPYITNIYEEMHRSSVMPLRIEAFHSLEDQRLIYGNPDWQKYFCPLCDQKYYPPNVYVKNYIHYLNEHWKNRKNLGGYIIFPCKLEHNNNEMNPSEKKVDVGVTSYNAPKKWKKKKKKMKRNARLFIDPHYHCPLCLHLQFDDYELLVDHCTKLHKSTGADPTRTLPPSFMHTPFINNNDYYCSIKKNETDISSSDILDFDQPDNKIISESKKKGDPLFHDPPSQSDALLELNNLKKNKMKNGRISKVAFCEEIKVREYDIELSKIEKFGASIGPVFTDDKEEPEKVLGSEDSLNPSLLPNELPEQTDVASKPLDHSPISEEPLPECHSNKSVDNSVCCKKLNENKIKECAIPQNSNQIDSTSFDTKTKSNDKMDANVCGNCSTSTILNSNTESGTCKKNKETSKNVEHTGYANNMEPKSVHLKNDNSKMCKDEETQNDNYTNLFNKKNNILKSELDMIKNYDQNNCLFRDNSKTNFLDKNESNNYDNDYVLNSTTDESTNETDDQENSNQNDDKETFTNASFTRQRNKSKQNSTNNSFSNLFSLDSISSSNVSDIIPDSKDEFEKILQVKEQHLSEILLENIKENRKENIFNQNDNKKVGQFIKKRIGHIHKNVISKYKRKIKMSTIQNQKQNETKETNSCLENKQYEHVYIPPSNVNLTLNNEMENIPLKKVIRTKKKEKIPTQRVNCRKSSRNKNKVTQ</sequence>
<dbReference type="Proteomes" id="UP000515550">
    <property type="component" value="Chromosome PVBDA_11"/>
</dbReference>
<gene>
    <name evidence="2" type="ORF">PVBDA_1100620</name>
</gene>
<feature type="region of interest" description="Disordered" evidence="1">
    <location>
        <begin position="1734"/>
        <end position="1779"/>
    </location>
</feature>
<feature type="compositionally biased region" description="Polar residues" evidence="1">
    <location>
        <begin position="907"/>
        <end position="916"/>
    </location>
</feature>
<feature type="compositionally biased region" description="Basic residues" evidence="1">
    <location>
        <begin position="1763"/>
        <end position="1775"/>
    </location>
</feature>
<feature type="region of interest" description="Disordered" evidence="1">
    <location>
        <begin position="1235"/>
        <end position="1261"/>
    </location>
</feature>
<feature type="region of interest" description="Disordered" evidence="1">
    <location>
        <begin position="1170"/>
        <end position="1196"/>
    </location>
</feature>
<proteinExistence type="predicted"/>
<feature type="region of interest" description="Disordered" evidence="1">
    <location>
        <begin position="2353"/>
        <end position="2393"/>
    </location>
</feature>